<dbReference type="Gene3D" id="1.10.10.60">
    <property type="entry name" value="Homeodomain-like"/>
    <property type="match status" value="1"/>
</dbReference>
<keyword evidence="1 2" id="KW-0238">DNA-binding</keyword>
<feature type="domain" description="HTH tetR-type" evidence="3">
    <location>
        <begin position="13"/>
        <end position="73"/>
    </location>
</feature>
<protein>
    <submittedName>
        <fullName evidence="4">TetR family transcriptional regulator</fullName>
    </submittedName>
</protein>
<dbReference type="RefSeq" id="WP_244862100.1">
    <property type="nucleotide sequence ID" value="NZ_BORJ01000007.1"/>
</dbReference>
<dbReference type="InterPro" id="IPR009057">
    <property type="entry name" value="Homeodomain-like_sf"/>
</dbReference>
<dbReference type="PANTHER" id="PTHR30055:SF148">
    <property type="entry name" value="TETR-FAMILY TRANSCRIPTIONAL REGULATOR"/>
    <property type="match status" value="1"/>
</dbReference>
<organism evidence="4 5">
    <name type="scientific">Siminovitchia terrae</name>
    <name type="common">Bacillus terrae</name>
    <dbReference type="NCBI Taxonomy" id="1914933"/>
    <lineage>
        <taxon>Bacteria</taxon>
        <taxon>Bacillati</taxon>
        <taxon>Bacillota</taxon>
        <taxon>Bacilli</taxon>
        <taxon>Bacillales</taxon>
        <taxon>Bacillaceae</taxon>
        <taxon>Siminovitchia</taxon>
    </lineage>
</organism>
<evidence type="ECO:0000259" key="3">
    <source>
        <dbReference type="PROSITE" id="PS50977"/>
    </source>
</evidence>
<dbReference type="EMBL" id="BORJ01000007">
    <property type="protein sequence ID" value="GIN96974.1"/>
    <property type="molecule type" value="Genomic_DNA"/>
</dbReference>
<dbReference type="PROSITE" id="PS50977">
    <property type="entry name" value="HTH_TETR_2"/>
    <property type="match status" value="1"/>
</dbReference>
<dbReference type="InterPro" id="IPR001647">
    <property type="entry name" value="HTH_TetR"/>
</dbReference>
<dbReference type="PANTHER" id="PTHR30055">
    <property type="entry name" value="HTH-TYPE TRANSCRIPTIONAL REGULATOR RUTR"/>
    <property type="match status" value="1"/>
</dbReference>
<gene>
    <name evidence="4" type="ORF">J6TS1_28440</name>
</gene>
<dbReference type="Pfam" id="PF00440">
    <property type="entry name" value="TetR_N"/>
    <property type="match status" value="1"/>
</dbReference>
<reference evidence="4 5" key="1">
    <citation type="submission" date="2021-03" db="EMBL/GenBank/DDBJ databases">
        <title>Antimicrobial resistance genes in bacteria isolated from Japanese honey, and their potential for conferring macrolide and lincosamide resistance in the American foulbrood pathogen Paenibacillus larvae.</title>
        <authorList>
            <person name="Okamoto M."/>
            <person name="Kumagai M."/>
            <person name="Kanamori H."/>
            <person name="Takamatsu D."/>
        </authorList>
    </citation>
    <scope>NUCLEOTIDE SEQUENCE [LARGE SCALE GENOMIC DNA]</scope>
    <source>
        <strain evidence="4 5">J6TS1</strain>
    </source>
</reference>
<name>A0ABQ4KZ69_SIMTE</name>
<feature type="DNA-binding region" description="H-T-H motif" evidence="2">
    <location>
        <begin position="36"/>
        <end position="55"/>
    </location>
</feature>
<evidence type="ECO:0000256" key="1">
    <source>
        <dbReference type="ARBA" id="ARBA00023125"/>
    </source>
</evidence>
<sequence length="204" mass="24077">MMTESNKSRRRGDQLQNDIYAATYRLLETEGYSAINFTRIAREANTSRSVIYRYWDTPFDLVFAAVRQRMQQSEARFENLDFDRGSLRDHLVYVGQHFILESNNGPFRLFKMLFSEMINQQERERTGQMLAEATDSNIKIMDYVLQRAIQRGEITKFPPKATKLILFEQIRYTFMLENGLVSHQKLEEIVDHVVLPAILYFSKQ</sequence>
<dbReference type="InterPro" id="IPR050109">
    <property type="entry name" value="HTH-type_TetR-like_transc_reg"/>
</dbReference>
<evidence type="ECO:0000313" key="5">
    <source>
        <dbReference type="Proteomes" id="UP000680670"/>
    </source>
</evidence>
<dbReference type="InterPro" id="IPR036271">
    <property type="entry name" value="Tet_transcr_reg_TetR-rel_C_sf"/>
</dbReference>
<dbReference type="SUPFAM" id="SSF46689">
    <property type="entry name" value="Homeodomain-like"/>
    <property type="match status" value="1"/>
</dbReference>
<evidence type="ECO:0000256" key="2">
    <source>
        <dbReference type="PROSITE-ProRule" id="PRU00335"/>
    </source>
</evidence>
<evidence type="ECO:0000313" key="4">
    <source>
        <dbReference type="EMBL" id="GIN96974.1"/>
    </source>
</evidence>
<proteinExistence type="predicted"/>
<dbReference type="SUPFAM" id="SSF48498">
    <property type="entry name" value="Tetracyclin repressor-like, C-terminal domain"/>
    <property type="match status" value="1"/>
</dbReference>
<accession>A0ABQ4KZ69</accession>
<dbReference type="Proteomes" id="UP000680670">
    <property type="component" value="Unassembled WGS sequence"/>
</dbReference>
<dbReference type="Gene3D" id="1.10.357.10">
    <property type="entry name" value="Tetracycline Repressor, domain 2"/>
    <property type="match status" value="1"/>
</dbReference>
<keyword evidence="5" id="KW-1185">Reference proteome</keyword>
<comment type="caution">
    <text evidence="4">The sequence shown here is derived from an EMBL/GenBank/DDBJ whole genome shotgun (WGS) entry which is preliminary data.</text>
</comment>